<dbReference type="NCBIfam" id="TIGR01161">
    <property type="entry name" value="purK"/>
    <property type="match status" value="1"/>
</dbReference>
<dbReference type="InterPro" id="IPR005875">
    <property type="entry name" value="PurK"/>
</dbReference>
<dbReference type="Pfam" id="PF17769">
    <property type="entry name" value="PurK_C"/>
    <property type="match status" value="1"/>
</dbReference>
<evidence type="ECO:0000313" key="7">
    <source>
        <dbReference type="EMBL" id="GLQ16290.1"/>
    </source>
</evidence>
<dbReference type="InterPro" id="IPR054350">
    <property type="entry name" value="PurT/PurK_preATP-grasp"/>
</dbReference>
<dbReference type="SUPFAM" id="SSF52440">
    <property type="entry name" value="PreATP-grasp domain"/>
    <property type="match status" value="1"/>
</dbReference>
<keyword evidence="1 4" id="KW-0547">Nucleotide-binding</keyword>
<feature type="binding site" evidence="4">
    <location>
        <position position="214"/>
    </location>
    <ligand>
        <name>ATP</name>
        <dbReference type="ChEBI" id="CHEBI:30616"/>
    </ligand>
</feature>
<dbReference type="InterPro" id="IPR003135">
    <property type="entry name" value="ATP-grasp_carboxylate-amine"/>
</dbReference>
<dbReference type="InterPro" id="IPR013815">
    <property type="entry name" value="ATP_grasp_subdomain_1"/>
</dbReference>
<dbReference type="Proteomes" id="UP001161405">
    <property type="component" value="Unassembled WGS sequence"/>
</dbReference>
<keyword evidence="2 4" id="KW-0658">Purine biosynthesis</keyword>
<dbReference type="SUPFAM" id="SSF51246">
    <property type="entry name" value="Rudiment single hybrid motif"/>
    <property type="match status" value="1"/>
</dbReference>
<sequence length="364" mass="39145">MTNKLAVGATIGILGGGQLGRMMALAAHRLGLKSHIYCPDAQSPAFDVTPLKTVAAYEDIAALSDFAQQVDCVTYEFENVPAATAAAITEVGTNLFPSAKALEISQDRLVEKRFISTVGIEVAPFAKVDSQAELVSAVQKIGLPAVLKTRRFGYDGKGQTMLKTEADIQTAFATIGEQPAILEGFVPFEKEISVIIARDQAGHVAAYDPAENVHKDHILKTSTVPGNITVAQGDTAKSIAEQLIIALDYVGVLGVEFFVVKTENGTQFVVNEIAPRVHNSGHWTEAACLVDQFEQHIRAVAGWDLGSPERHSNVVMENLIGDEITAGMNTTESNAQVHHYGKSEIRAGRKMGHINRIFAKKDAP</sequence>
<evidence type="ECO:0000256" key="4">
    <source>
        <dbReference type="HAMAP-Rule" id="MF_01928"/>
    </source>
</evidence>
<feature type="binding site" evidence="4">
    <location>
        <begin position="271"/>
        <end position="272"/>
    </location>
    <ligand>
        <name>ATP</name>
        <dbReference type="ChEBI" id="CHEBI:30616"/>
    </ligand>
</feature>
<comment type="caution">
    <text evidence="7">The sequence shown here is derived from an EMBL/GenBank/DDBJ whole genome shotgun (WGS) entry which is preliminary data.</text>
</comment>
<evidence type="ECO:0000256" key="2">
    <source>
        <dbReference type="ARBA" id="ARBA00022755"/>
    </source>
</evidence>
<gene>
    <name evidence="4 5 7" type="primary">purK</name>
    <name evidence="7" type="ORF">GCM10007879_05390</name>
</gene>
<comment type="function">
    <text evidence="5">Catalyzes the ATP-dependent conversion of 5-aminoimidazole ribonucleotide (AIR) and HCO(3)- to N5-carboxyaminoimidazole ribonucleotide (N5-CAIR).</text>
</comment>
<comment type="pathway">
    <text evidence="4 5">Purine metabolism; IMP biosynthesis via de novo pathway; 5-amino-1-(5-phospho-D-ribosyl)imidazole-4-carboxylate from 5-amino-1-(5-phospho-D-ribosyl)imidazole (N5-CAIR route): step 1/2.</text>
</comment>
<feature type="domain" description="ATP-grasp" evidence="6">
    <location>
        <begin position="112"/>
        <end position="301"/>
    </location>
</feature>
<comment type="similarity">
    <text evidence="4 5">Belongs to the PurK/PurT family.</text>
</comment>
<comment type="function">
    <text evidence="4">Catalyzes the ATP-dependent conversion of 5-aminoimidazole ribonucleotide (AIR) and HCO(3)(-) to N5-carboxyaminoimidazole ribonucleotide (N5-CAIR).</text>
</comment>
<proteinExistence type="inferred from homology"/>
<reference evidence="7" key="2">
    <citation type="submission" date="2023-01" db="EMBL/GenBank/DDBJ databases">
        <title>Draft genome sequence of Maritalea porphyrae strain NBRC 107169.</title>
        <authorList>
            <person name="Sun Q."/>
            <person name="Mori K."/>
        </authorList>
    </citation>
    <scope>NUCLEOTIDE SEQUENCE</scope>
    <source>
        <strain evidence="7">NBRC 107169</strain>
    </source>
</reference>
<dbReference type="InterPro" id="IPR016185">
    <property type="entry name" value="PreATP-grasp_dom_sf"/>
</dbReference>
<name>A0ABQ5ULX1_9HYPH</name>
<dbReference type="Pfam" id="PF02222">
    <property type="entry name" value="ATP-grasp"/>
    <property type="match status" value="1"/>
</dbReference>
<dbReference type="PANTHER" id="PTHR11609">
    <property type="entry name" value="PURINE BIOSYNTHESIS PROTEIN 6/7, PUR6/7"/>
    <property type="match status" value="1"/>
</dbReference>
<dbReference type="Pfam" id="PF22660">
    <property type="entry name" value="RS_preATP-grasp-like"/>
    <property type="match status" value="1"/>
</dbReference>
<protein>
    <recommendedName>
        <fullName evidence="4 5">N5-carboxyaminoimidazole ribonucleotide synthase</fullName>
        <shortName evidence="4 5">N5-CAIR synthase</shortName>
        <ecNumber evidence="4 5">6.3.4.18</ecNumber>
    </recommendedName>
    <alternativeName>
        <fullName evidence="4 5">5-(carboxyamino)imidazole ribonucleotide synthetase</fullName>
    </alternativeName>
</protein>
<dbReference type="InterPro" id="IPR040686">
    <property type="entry name" value="PurK_C"/>
</dbReference>
<feature type="binding site" evidence="4">
    <location>
        <position position="191"/>
    </location>
    <ligand>
        <name>ATP</name>
        <dbReference type="ChEBI" id="CHEBI:30616"/>
    </ligand>
</feature>
<feature type="binding site" evidence="4">
    <location>
        <begin position="183"/>
        <end position="186"/>
    </location>
    <ligand>
        <name>ATP</name>
        <dbReference type="ChEBI" id="CHEBI:30616"/>
    </ligand>
</feature>
<comment type="catalytic activity">
    <reaction evidence="4 5">
        <text>5-amino-1-(5-phospho-beta-D-ribosyl)imidazole + hydrogencarbonate + ATP = 5-carboxyamino-1-(5-phospho-D-ribosyl)imidazole + ADP + phosphate + 2 H(+)</text>
        <dbReference type="Rhea" id="RHEA:19317"/>
        <dbReference type="ChEBI" id="CHEBI:15378"/>
        <dbReference type="ChEBI" id="CHEBI:17544"/>
        <dbReference type="ChEBI" id="CHEBI:30616"/>
        <dbReference type="ChEBI" id="CHEBI:43474"/>
        <dbReference type="ChEBI" id="CHEBI:58730"/>
        <dbReference type="ChEBI" id="CHEBI:137981"/>
        <dbReference type="ChEBI" id="CHEBI:456216"/>
        <dbReference type="EC" id="6.3.4.18"/>
    </reaction>
</comment>
<dbReference type="Gene3D" id="3.30.1490.20">
    <property type="entry name" value="ATP-grasp fold, A domain"/>
    <property type="match status" value="1"/>
</dbReference>
<dbReference type="InterPro" id="IPR011761">
    <property type="entry name" value="ATP-grasp"/>
</dbReference>
<dbReference type="NCBIfam" id="NF004675">
    <property type="entry name" value="PRK06019.1-1"/>
    <property type="match status" value="1"/>
</dbReference>
<evidence type="ECO:0000256" key="3">
    <source>
        <dbReference type="ARBA" id="ARBA00022840"/>
    </source>
</evidence>
<feature type="binding site" evidence="4">
    <location>
        <begin position="153"/>
        <end position="159"/>
    </location>
    <ligand>
        <name>ATP</name>
        <dbReference type="ChEBI" id="CHEBI:30616"/>
    </ligand>
</feature>
<dbReference type="NCBIfam" id="NF004676">
    <property type="entry name" value="PRK06019.1-2"/>
    <property type="match status" value="1"/>
</dbReference>
<evidence type="ECO:0000259" key="6">
    <source>
        <dbReference type="PROSITE" id="PS50975"/>
    </source>
</evidence>
<dbReference type="Gene3D" id="3.30.470.20">
    <property type="entry name" value="ATP-grasp fold, B domain"/>
    <property type="match status" value="1"/>
</dbReference>
<dbReference type="NCBIfam" id="NF004679">
    <property type="entry name" value="PRK06019.1-5"/>
    <property type="match status" value="1"/>
</dbReference>
<dbReference type="SUPFAM" id="SSF56059">
    <property type="entry name" value="Glutathione synthetase ATP-binding domain-like"/>
    <property type="match status" value="1"/>
</dbReference>
<dbReference type="PROSITE" id="PS50975">
    <property type="entry name" value="ATP_GRASP"/>
    <property type="match status" value="1"/>
</dbReference>
<keyword evidence="8" id="KW-1185">Reference proteome</keyword>
<comment type="subunit">
    <text evidence="4 5">Homodimer.</text>
</comment>
<keyword evidence="3 4" id="KW-0067">ATP-binding</keyword>
<dbReference type="RefSeq" id="WP_284361843.1">
    <property type="nucleotide sequence ID" value="NZ_BSNI01000001.1"/>
</dbReference>
<dbReference type="Gene3D" id="3.40.50.20">
    <property type="match status" value="1"/>
</dbReference>
<reference evidence="7" key="1">
    <citation type="journal article" date="2014" name="Int. J. Syst. Evol. Microbiol.">
        <title>Complete genome of a new Firmicutes species belonging to the dominant human colonic microbiota ('Ruminococcus bicirculans') reveals two chromosomes and a selective capacity to utilize plant glucans.</title>
        <authorList>
            <consortium name="NISC Comparative Sequencing Program"/>
            <person name="Wegmann U."/>
            <person name="Louis P."/>
            <person name="Goesmann A."/>
            <person name="Henrissat B."/>
            <person name="Duncan S.H."/>
            <person name="Flint H.J."/>
        </authorList>
    </citation>
    <scope>NUCLEOTIDE SEQUENCE</scope>
    <source>
        <strain evidence="7">NBRC 107169</strain>
    </source>
</reference>
<feature type="binding site" evidence="4">
    <location>
        <position position="108"/>
    </location>
    <ligand>
        <name>ATP</name>
        <dbReference type="ChEBI" id="CHEBI:30616"/>
    </ligand>
</feature>
<dbReference type="HAMAP" id="MF_01928">
    <property type="entry name" value="PurK"/>
    <property type="match status" value="1"/>
</dbReference>
<organism evidence="7 8">
    <name type="scientific">Maritalea porphyrae</name>
    <dbReference type="NCBI Taxonomy" id="880732"/>
    <lineage>
        <taxon>Bacteria</taxon>
        <taxon>Pseudomonadati</taxon>
        <taxon>Pseudomonadota</taxon>
        <taxon>Alphaproteobacteria</taxon>
        <taxon>Hyphomicrobiales</taxon>
        <taxon>Devosiaceae</taxon>
        <taxon>Maritalea</taxon>
    </lineage>
</organism>
<evidence type="ECO:0000313" key="8">
    <source>
        <dbReference type="Proteomes" id="UP001161405"/>
    </source>
</evidence>
<keyword evidence="4 5" id="KW-0436">Ligase</keyword>
<accession>A0ABQ5ULX1</accession>
<dbReference type="InterPro" id="IPR011054">
    <property type="entry name" value="Rudment_hybrid_motif"/>
</dbReference>
<dbReference type="PANTHER" id="PTHR11609:SF5">
    <property type="entry name" value="PHOSPHORIBOSYLAMINOIMIDAZOLE CARBOXYLASE"/>
    <property type="match status" value="1"/>
</dbReference>
<evidence type="ECO:0000256" key="5">
    <source>
        <dbReference type="RuleBase" id="RU361200"/>
    </source>
</evidence>
<evidence type="ECO:0000256" key="1">
    <source>
        <dbReference type="ARBA" id="ARBA00022741"/>
    </source>
</evidence>
<feature type="binding site" evidence="4">
    <location>
        <position position="148"/>
    </location>
    <ligand>
        <name>ATP</name>
        <dbReference type="ChEBI" id="CHEBI:30616"/>
    </ligand>
</feature>
<dbReference type="EC" id="6.3.4.18" evidence="4 5"/>
<dbReference type="EMBL" id="BSNI01000001">
    <property type="protein sequence ID" value="GLQ16290.1"/>
    <property type="molecule type" value="Genomic_DNA"/>
</dbReference>